<reference evidence="2 3" key="1">
    <citation type="submission" date="2019-09" db="EMBL/GenBank/DDBJ databases">
        <title>Novel bacterium SH-1.</title>
        <authorList>
            <person name="Kim Y.-S."/>
            <person name="Kim K.-H."/>
        </authorList>
    </citation>
    <scope>NUCLEOTIDE SEQUENCE [LARGE SCALE GENOMIC DNA]</scope>
    <source>
        <strain evidence="2 3">SH-1</strain>
        <plasmid evidence="2 3">p1</plasmid>
    </source>
</reference>
<keyword evidence="2" id="KW-0614">Plasmid</keyword>
<evidence type="ECO:0000313" key="3">
    <source>
        <dbReference type="Proteomes" id="UP000237655"/>
    </source>
</evidence>
<protein>
    <submittedName>
        <fullName evidence="2">TraV family lipoprotein</fullName>
    </submittedName>
</protein>
<evidence type="ECO:0000313" key="2">
    <source>
        <dbReference type="EMBL" id="QEP30433.1"/>
    </source>
</evidence>
<dbReference type="EMBL" id="CP043619">
    <property type="protein sequence ID" value="QEP30433.1"/>
    <property type="molecule type" value="Genomic_DNA"/>
</dbReference>
<dbReference type="AlphaFoldDB" id="A0A5C2H6X0"/>
<sequence length="133" mass="14017">MMTMRFRAGAAMIGVVALSACASNTERDFLCEAQAGSPCTTISAVDGTGAVGTRSVAERPEDTAVKSLTQNPLWTGKGGAVGLPDGGFPYNAAAYRSPEIVGTLWIAPILDDGGILNEARFVHFVIQEGRWRQ</sequence>
<keyword evidence="3" id="KW-1185">Reference proteome</keyword>
<name>A0A5C2H6X0_9RHOB</name>
<geneLocation type="plasmid" evidence="2 3">
    <name>p1</name>
</geneLocation>
<dbReference type="KEGG" id="thas:C6Y53_19645"/>
<dbReference type="Proteomes" id="UP000237655">
    <property type="component" value="Plasmid p1"/>
</dbReference>
<keyword evidence="1" id="KW-0732">Signal</keyword>
<dbReference type="InterPro" id="IPR014118">
    <property type="entry name" value="T4SS_TraV"/>
</dbReference>
<keyword evidence="2" id="KW-0449">Lipoprotein</keyword>
<gene>
    <name evidence="2" type="ORF">C6Y53_19645</name>
</gene>
<evidence type="ECO:0000256" key="1">
    <source>
        <dbReference type="SAM" id="SignalP"/>
    </source>
</evidence>
<feature type="chain" id="PRO_5023129752" evidence="1">
    <location>
        <begin position="23"/>
        <end position="133"/>
    </location>
</feature>
<dbReference type="PROSITE" id="PS51257">
    <property type="entry name" value="PROKAR_LIPOPROTEIN"/>
    <property type="match status" value="1"/>
</dbReference>
<organism evidence="2 3">
    <name type="scientific">Pukyongiella litopenaei</name>
    <dbReference type="NCBI Taxonomy" id="2605946"/>
    <lineage>
        <taxon>Bacteria</taxon>
        <taxon>Pseudomonadati</taxon>
        <taxon>Pseudomonadota</taxon>
        <taxon>Alphaproteobacteria</taxon>
        <taxon>Rhodobacterales</taxon>
        <taxon>Paracoccaceae</taxon>
        <taxon>Pukyongiella</taxon>
    </lineage>
</organism>
<accession>A0A5C2H6X0</accession>
<proteinExistence type="predicted"/>
<dbReference type="Pfam" id="PF09676">
    <property type="entry name" value="TraV"/>
    <property type="match status" value="1"/>
</dbReference>
<feature type="signal peptide" evidence="1">
    <location>
        <begin position="1"/>
        <end position="22"/>
    </location>
</feature>